<keyword evidence="5 12" id="KW-0597">Phosphoprotein</keyword>
<dbReference type="InterPro" id="IPR003594">
    <property type="entry name" value="HATPase_dom"/>
</dbReference>
<evidence type="ECO:0000256" key="8">
    <source>
        <dbReference type="ARBA" id="ARBA00022840"/>
    </source>
</evidence>
<reference evidence="16 17" key="1">
    <citation type="submission" date="2020-01" db="EMBL/GenBank/DDBJ databases">
        <authorList>
            <person name="Lee S.D."/>
        </authorList>
    </citation>
    <scope>NUCLEOTIDE SEQUENCE [LARGE SCALE GENOMIC DNA]</scope>
    <source>
        <strain evidence="16 17">SAP-35</strain>
    </source>
</reference>
<dbReference type="Pfam" id="PF00072">
    <property type="entry name" value="Response_reg"/>
    <property type="match status" value="1"/>
</dbReference>
<dbReference type="Pfam" id="PF02518">
    <property type="entry name" value="HATPase_c"/>
    <property type="match status" value="1"/>
</dbReference>
<evidence type="ECO:0000256" key="1">
    <source>
        <dbReference type="ARBA" id="ARBA00000085"/>
    </source>
</evidence>
<feature type="domain" description="PAS" evidence="15">
    <location>
        <begin position="14"/>
        <end position="57"/>
    </location>
</feature>
<evidence type="ECO:0000256" key="11">
    <source>
        <dbReference type="ARBA" id="ARBA00023136"/>
    </source>
</evidence>
<dbReference type="Pfam" id="PF01627">
    <property type="entry name" value="Hpt"/>
    <property type="match status" value="1"/>
</dbReference>
<evidence type="ECO:0000259" key="13">
    <source>
        <dbReference type="PROSITE" id="PS50109"/>
    </source>
</evidence>
<evidence type="ECO:0000256" key="5">
    <source>
        <dbReference type="ARBA" id="ARBA00022553"/>
    </source>
</evidence>
<evidence type="ECO:0000256" key="3">
    <source>
        <dbReference type="ARBA" id="ARBA00012438"/>
    </source>
</evidence>
<evidence type="ECO:0000259" key="15">
    <source>
        <dbReference type="PROSITE" id="PS50112"/>
    </source>
</evidence>
<dbReference type="CDD" id="cd16922">
    <property type="entry name" value="HATPase_EvgS-ArcB-TorS-like"/>
    <property type="match status" value="1"/>
</dbReference>
<comment type="caution">
    <text evidence="16">The sequence shown here is derived from an EMBL/GenBank/DDBJ whole genome shotgun (WGS) entry which is preliminary data.</text>
</comment>
<dbReference type="EMBL" id="JAADJT010000008">
    <property type="protein sequence ID" value="NGZ86316.1"/>
    <property type="molecule type" value="Genomic_DNA"/>
</dbReference>
<dbReference type="InterPro" id="IPR013767">
    <property type="entry name" value="PAS_fold"/>
</dbReference>
<evidence type="ECO:0000256" key="4">
    <source>
        <dbReference type="ARBA" id="ARBA00022475"/>
    </source>
</evidence>
<dbReference type="Gene3D" id="3.30.450.20">
    <property type="entry name" value="PAS domain"/>
    <property type="match status" value="2"/>
</dbReference>
<dbReference type="Gene3D" id="3.30.565.10">
    <property type="entry name" value="Histidine kinase-like ATPase, C-terminal domain"/>
    <property type="match status" value="1"/>
</dbReference>
<dbReference type="SUPFAM" id="SSF55874">
    <property type="entry name" value="ATPase domain of HSP90 chaperone/DNA topoisomerase II/histidine kinase"/>
    <property type="match status" value="1"/>
</dbReference>
<evidence type="ECO:0000256" key="7">
    <source>
        <dbReference type="ARBA" id="ARBA00022741"/>
    </source>
</evidence>
<proteinExistence type="predicted"/>
<dbReference type="PRINTS" id="PR00344">
    <property type="entry name" value="BCTRLSENSOR"/>
</dbReference>
<keyword evidence="6" id="KW-0812">Transmembrane</keyword>
<dbReference type="PROSITE" id="PS50110">
    <property type="entry name" value="RESPONSE_REGULATORY"/>
    <property type="match status" value="1"/>
</dbReference>
<dbReference type="InterPro" id="IPR001610">
    <property type="entry name" value="PAC"/>
</dbReference>
<dbReference type="InterPro" id="IPR013656">
    <property type="entry name" value="PAS_4"/>
</dbReference>
<dbReference type="InterPro" id="IPR036890">
    <property type="entry name" value="HATPase_C_sf"/>
</dbReference>
<dbReference type="NCBIfam" id="TIGR00229">
    <property type="entry name" value="sensory_box"/>
    <property type="match status" value="1"/>
</dbReference>
<dbReference type="InterPro" id="IPR003661">
    <property type="entry name" value="HisK_dim/P_dom"/>
</dbReference>
<dbReference type="InterPro" id="IPR001789">
    <property type="entry name" value="Sig_transdc_resp-reg_receiver"/>
</dbReference>
<organism evidence="16 17">
    <name type="scientific">Duganella aceris</name>
    <dbReference type="NCBI Taxonomy" id="2703883"/>
    <lineage>
        <taxon>Bacteria</taxon>
        <taxon>Pseudomonadati</taxon>
        <taxon>Pseudomonadota</taxon>
        <taxon>Betaproteobacteria</taxon>
        <taxon>Burkholderiales</taxon>
        <taxon>Oxalobacteraceae</taxon>
        <taxon>Telluria group</taxon>
        <taxon>Duganella</taxon>
    </lineage>
</organism>
<keyword evidence="8" id="KW-0067">ATP-binding</keyword>
<keyword evidence="10" id="KW-0902">Two-component regulatory system</keyword>
<evidence type="ECO:0000256" key="10">
    <source>
        <dbReference type="ARBA" id="ARBA00023012"/>
    </source>
</evidence>
<dbReference type="PROSITE" id="PS50112">
    <property type="entry name" value="PAS"/>
    <property type="match status" value="1"/>
</dbReference>
<dbReference type="PANTHER" id="PTHR45339:SF1">
    <property type="entry name" value="HYBRID SIGNAL TRANSDUCTION HISTIDINE KINASE J"/>
    <property type="match status" value="1"/>
</dbReference>
<dbReference type="InterPro" id="IPR008207">
    <property type="entry name" value="Sig_transdc_His_kin_Hpt_dom"/>
</dbReference>
<accession>A0ABX0FNX7</accession>
<feature type="domain" description="Response regulatory" evidence="14">
    <location>
        <begin position="574"/>
        <end position="691"/>
    </location>
</feature>
<dbReference type="InterPro" id="IPR004358">
    <property type="entry name" value="Sig_transdc_His_kin-like_C"/>
</dbReference>
<dbReference type="Proteomes" id="UP000666369">
    <property type="component" value="Unassembled WGS sequence"/>
</dbReference>
<evidence type="ECO:0000256" key="6">
    <source>
        <dbReference type="ARBA" id="ARBA00022692"/>
    </source>
</evidence>
<keyword evidence="7" id="KW-0547">Nucleotide-binding</keyword>
<dbReference type="SUPFAM" id="SSF47384">
    <property type="entry name" value="Homodimeric domain of signal transducing histidine kinase"/>
    <property type="match status" value="1"/>
</dbReference>
<feature type="domain" description="Histidine kinase" evidence="13">
    <location>
        <begin position="314"/>
        <end position="546"/>
    </location>
</feature>
<dbReference type="InterPro" id="IPR035965">
    <property type="entry name" value="PAS-like_dom_sf"/>
</dbReference>
<dbReference type="InterPro" id="IPR036097">
    <property type="entry name" value="HisK_dim/P_sf"/>
</dbReference>
<dbReference type="Gene3D" id="1.20.120.160">
    <property type="entry name" value="HPT domain"/>
    <property type="match status" value="1"/>
</dbReference>
<evidence type="ECO:0000313" key="17">
    <source>
        <dbReference type="Proteomes" id="UP000666369"/>
    </source>
</evidence>
<dbReference type="Gene3D" id="1.10.287.130">
    <property type="match status" value="1"/>
</dbReference>
<dbReference type="SMART" id="SM00086">
    <property type="entry name" value="PAC"/>
    <property type="match status" value="2"/>
</dbReference>
<dbReference type="SUPFAM" id="SSF55785">
    <property type="entry name" value="PYP-like sensor domain (PAS domain)"/>
    <property type="match status" value="2"/>
</dbReference>
<dbReference type="CDD" id="cd00082">
    <property type="entry name" value="HisKA"/>
    <property type="match status" value="1"/>
</dbReference>
<dbReference type="PROSITE" id="PS50109">
    <property type="entry name" value="HIS_KIN"/>
    <property type="match status" value="1"/>
</dbReference>
<dbReference type="Pfam" id="PF08448">
    <property type="entry name" value="PAS_4"/>
    <property type="match status" value="1"/>
</dbReference>
<dbReference type="Pfam" id="PF00512">
    <property type="entry name" value="HisKA"/>
    <property type="match status" value="1"/>
</dbReference>
<dbReference type="EC" id="2.7.13.3" evidence="3"/>
<reference evidence="17" key="2">
    <citation type="submission" date="2023-07" db="EMBL/GenBank/DDBJ databases">
        <title>Duganella aceri sp. nov., isolated from tree sap.</title>
        <authorList>
            <person name="Kim I.S."/>
        </authorList>
    </citation>
    <scope>NUCLEOTIDE SEQUENCE [LARGE SCALE GENOMIC DNA]</scope>
    <source>
        <strain evidence="17">SAP-35</strain>
    </source>
</reference>
<dbReference type="SMART" id="SM00387">
    <property type="entry name" value="HATPase_c"/>
    <property type="match status" value="1"/>
</dbReference>
<dbReference type="SUPFAM" id="SSF47226">
    <property type="entry name" value="Histidine-containing phosphotransfer domain, HPT domain"/>
    <property type="match status" value="1"/>
</dbReference>
<dbReference type="CDD" id="cd00130">
    <property type="entry name" value="PAS"/>
    <property type="match status" value="1"/>
</dbReference>
<comment type="subcellular location">
    <subcellularLocation>
        <location evidence="2">Cell membrane</location>
        <topology evidence="2">Multi-pass membrane protein</topology>
    </subcellularLocation>
</comment>
<dbReference type="Pfam" id="PF00989">
    <property type="entry name" value="PAS"/>
    <property type="match status" value="1"/>
</dbReference>
<dbReference type="SMART" id="SM00091">
    <property type="entry name" value="PAS"/>
    <property type="match status" value="2"/>
</dbReference>
<dbReference type="SUPFAM" id="SSF52172">
    <property type="entry name" value="CheY-like"/>
    <property type="match status" value="1"/>
</dbReference>
<dbReference type="SMART" id="SM00388">
    <property type="entry name" value="HisKA"/>
    <property type="match status" value="1"/>
</dbReference>
<evidence type="ECO:0000256" key="2">
    <source>
        <dbReference type="ARBA" id="ARBA00004651"/>
    </source>
</evidence>
<dbReference type="PANTHER" id="PTHR45339">
    <property type="entry name" value="HYBRID SIGNAL TRANSDUCTION HISTIDINE KINASE J"/>
    <property type="match status" value="1"/>
</dbReference>
<dbReference type="Gene3D" id="3.40.50.2300">
    <property type="match status" value="1"/>
</dbReference>
<dbReference type="SMART" id="SM00448">
    <property type="entry name" value="REC"/>
    <property type="match status" value="1"/>
</dbReference>
<keyword evidence="11" id="KW-0472">Membrane</keyword>
<protein>
    <recommendedName>
        <fullName evidence="3">histidine kinase</fullName>
        <ecNumber evidence="3">2.7.13.3</ecNumber>
    </recommendedName>
</protein>
<dbReference type="InterPro" id="IPR011006">
    <property type="entry name" value="CheY-like_superfamily"/>
</dbReference>
<gene>
    <name evidence="16" type="ORF">GW587_18905</name>
</gene>
<dbReference type="InterPro" id="IPR000014">
    <property type="entry name" value="PAS"/>
</dbReference>
<feature type="modified residue" description="4-aspartylphosphate" evidence="12">
    <location>
        <position position="623"/>
    </location>
</feature>
<keyword evidence="9" id="KW-1133">Transmembrane helix</keyword>
<sequence>MNTIANRRRDRLQELERFRGALDATADAIMLVDRASMRFIDANATACALLGYTRDELFVLGPSQLCSIPEVSLARVYDALIAGGGRGLTEASLLCKDGSGLQVEMQRHAVADGDGWIIVFLMRDIGERIQAQLDLNNHTQMLLDEATRQAAILDALPAHIAMLDAQGTVLSLNASWRRFGEHHAFGMTGDGVGLNYAEICAGVKGESAALAHRASAGIRSVLDGAAPCFSMEYACLGRQGLCWFLMQVSPLLAGQPGGAVVMHIDVTAERGAKEEILRLNASLEQRVGERTVDLEQARADADAANRAKSDFLAVMSHEIRTPMNGVIGMIELLQQTGLAASQLEMVELIRESAFSLLAVIEDILDFSKIEAGRVEIEAAPLALVELVGKICRMLEPLATEQGVRLTLVADPGIPATLLGDEARLRQVLVNLISNAIKFSGGAARRGEVTVQLLRPAEAEAEGQAPGDTITLDLRVADNGIGMDDATQDRLFNAFSQGDASTTRRFGGTGLGLVISRRLVELMGGSLACRSVFGHGAEFIVHLPLMRAPATAGRPLAALPLPPPSRSQAARDGRLILVAEDNVINQRVILLQLSLLGFAADVADNGLLALDRWRGGGYALLLCDLHMPEMDGYELSAAIRAEQSEDQRMPILALTASTLKGEAERCQAAGMDDYLSKPLQLAVLKAALEKWLPPPAAVNVAVLEQLIGNDQGVIDEFLSAFRVSLRDQGGKLVEAQNDDKPALVAGYAHQMKSSARSVGAMALGEWCAQMEAAGNTGDILALAGLLPGFVAEAALVDAWLHARAAAG</sequence>
<evidence type="ECO:0000259" key="14">
    <source>
        <dbReference type="PROSITE" id="PS50110"/>
    </source>
</evidence>
<dbReference type="InterPro" id="IPR005467">
    <property type="entry name" value="His_kinase_dom"/>
</dbReference>
<name>A0ABX0FNX7_9BURK</name>
<keyword evidence="4" id="KW-1003">Cell membrane</keyword>
<dbReference type="RefSeq" id="WP_166106058.1">
    <property type="nucleotide sequence ID" value="NZ_JAADJT010000008.1"/>
</dbReference>
<dbReference type="CDD" id="cd17546">
    <property type="entry name" value="REC_hyHK_CKI1_RcsC-like"/>
    <property type="match status" value="1"/>
</dbReference>
<dbReference type="InterPro" id="IPR036641">
    <property type="entry name" value="HPT_dom_sf"/>
</dbReference>
<keyword evidence="17" id="KW-1185">Reference proteome</keyword>
<comment type="catalytic activity">
    <reaction evidence="1">
        <text>ATP + protein L-histidine = ADP + protein N-phospho-L-histidine.</text>
        <dbReference type="EC" id="2.7.13.3"/>
    </reaction>
</comment>
<evidence type="ECO:0000313" key="16">
    <source>
        <dbReference type="EMBL" id="NGZ86316.1"/>
    </source>
</evidence>
<evidence type="ECO:0000256" key="12">
    <source>
        <dbReference type="PROSITE-ProRule" id="PRU00169"/>
    </source>
</evidence>
<evidence type="ECO:0000256" key="9">
    <source>
        <dbReference type="ARBA" id="ARBA00022989"/>
    </source>
</evidence>